<keyword evidence="3" id="KW-1185">Reference proteome</keyword>
<feature type="region of interest" description="Disordered" evidence="1">
    <location>
        <begin position="57"/>
        <end position="94"/>
    </location>
</feature>
<dbReference type="EMBL" id="BGZK01000843">
    <property type="protein sequence ID" value="GBP62549.1"/>
    <property type="molecule type" value="Genomic_DNA"/>
</dbReference>
<reference evidence="2 3" key="1">
    <citation type="journal article" date="2019" name="Commun. Biol.">
        <title>The bagworm genome reveals a unique fibroin gene that provides high tensile strength.</title>
        <authorList>
            <person name="Kono N."/>
            <person name="Nakamura H."/>
            <person name="Ohtoshi R."/>
            <person name="Tomita M."/>
            <person name="Numata K."/>
            <person name="Arakawa K."/>
        </authorList>
    </citation>
    <scope>NUCLEOTIDE SEQUENCE [LARGE SCALE GENOMIC DNA]</scope>
</reference>
<proteinExistence type="predicted"/>
<name>A0A4C1XJR5_EUMVA</name>
<dbReference type="Proteomes" id="UP000299102">
    <property type="component" value="Unassembled WGS sequence"/>
</dbReference>
<dbReference type="AlphaFoldDB" id="A0A4C1XJR5"/>
<sequence length="94" mass="10287">MHIYTGALLHPRRCVIMHRTAGGVGGRGGGDVCPRRRRVYCGGSKMKPFSDKCRTAQAQTELRAESDKAALPPNPLYHPSGDRSPGLFTLIPER</sequence>
<comment type="caution">
    <text evidence="2">The sequence shown here is derived from an EMBL/GenBank/DDBJ whole genome shotgun (WGS) entry which is preliminary data.</text>
</comment>
<organism evidence="2 3">
    <name type="scientific">Eumeta variegata</name>
    <name type="common">Bagworm moth</name>
    <name type="synonym">Eumeta japonica</name>
    <dbReference type="NCBI Taxonomy" id="151549"/>
    <lineage>
        <taxon>Eukaryota</taxon>
        <taxon>Metazoa</taxon>
        <taxon>Ecdysozoa</taxon>
        <taxon>Arthropoda</taxon>
        <taxon>Hexapoda</taxon>
        <taxon>Insecta</taxon>
        <taxon>Pterygota</taxon>
        <taxon>Neoptera</taxon>
        <taxon>Endopterygota</taxon>
        <taxon>Lepidoptera</taxon>
        <taxon>Glossata</taxon>
        <taxon>Ditrysia</taxon>
        <taxon>Tineoidea</taxon>
        <taxon>Psychidae</taxon>
        <taxon>Oiketicinae</taxon>
        <taxon>Eumeta</taxon>
    </lineage>
</organism>
<evidence type="ECO:0000313" key="2">
    <source>
        <dbReference type="EMBL" id="GBP62549.1"/>
    </source>
</evidence>
<protein>
    <submittedName>
        <fullName evidence="2">Uncharacterized protein</fullName>
    </submittedName>
</protein>
<evidence type="ECO:0000256" key="1">
    <source>
        <dbReference type="SAM" id="MobiDB-lite"/>
    </source>
</evidence>
<evidence type="ECO:0000313" key="3">
    <source>
        <dbReference type="Proteomes" id="UP000299102"/>
    </source>
</evidence>
<accession>A0A4C1XJR5</accession>
<gene>
    <name evidence="2" type="ORF">EVAR_21921_1</name>
</gene>